<proteinExistence type="inferred from homology"/>
<dbReference type="NCBIfam" id="NF008687">
    <property type="entry name" value="PRK11706.1"/>
    <property type="match status" value="1"/>
</dbReference>
<dbReference type="InterPro" id="IPR015421">
    <property type="entry name" value="PyrdxlP-dep_Trfase_major"/>
</dbReference>
<feature type="active site" description="Proton acceptor" evidence="1">
    <location>
        <position position="182"/>
    </location>
</feature>
<dbReference type="Pfam" id="PF01041">
    <property type="entry name" value="DegT_DnrJ_EryC1"/>
    <property type="match status" value="1"/>
</dbReference>
<dbReference type="CDD" id="cd00616">
    <property type="entry name" value="AHBA_syn"/>
    <property type="match status" value="1"/>
</dbReference>
<keyword evidence="2 3" id="KW-0663">Pyridoxal phosphate</keyword>
<reference evidence="4 5" key="1">
    <citation type="submission" date="2019-03" db="EMBL/GenBank/DDBJ databases">
        <title>Genomic Encyclopedia of Type Strains, Phase IV (KMG-IV): sequencing the most valuable type-strain genomes for metagenomic binning, comparative biology and taxonomic classification.</title>
        <authorList>
            <person name="Goeker M."/>
        </authorList>
    </citation>
    <scope>NUCLEOTIDE SEQUENCE [LARGE SCALE GENOMIC DNA]</scope>
    <source>
        <strain evidence="4 5">DSM 29481</strain>
    </source>
</reference>
<comment type="similarity">
    <text evidence="3">Belongs to the DegT/DnrJ/EryC1 family.</text>
</comment>
<dbReference type="GO" id="GO:0030170">
    <property type="term" value="F:pyridoxal phosphate binding"/>
    <property type="evidence" value="ECO:0007669"/>
    <property type="project" value="TreeGrafter"/>
</dbReference>
<name>A0A4R3TBZ4_9FIRM</name>
<gene>
    <name evidence="4" type="ORF">EDD61_11248</name>
</gene>
<sequence length="377" mass="42697">MIKFNKPSITEKEKNNVLEAMDGTNILSGDGKFTTKVYQQFEERFGIKNMLLTTSGTTALEMASILINLEPGDEVITPSFTFSSTVNAFLLRGAKPVFCDIREDTFNIDENLIEGLITPKTKAIYAVDYAGFPCEMDKINEIANKYGLFVIEDAAQAVGSTYKGRYAGTLTEFGCYSFHETKNYVMGEGGAIVVNEDKYMERAEIIREKGTNRRNVLRGLVDKYTWHDIGSSFLPSDVLAAILSAQMDRYEEIFEKRMNVWNTYYNGLKDLEDKGYLRRPYLPADIEHNAHMFCIVLPSEEKRTHLINKLKEKGIASYICYVPLHSAPYGLKLGYTPEMLPVTEDLAKRILRLPLYVDMTSEDAIYVVDSIKEVLEG</sequence>
<dbReference type="Gene3D" id="3.90.1150.10">
    <property type="entry name" value="Aspartate Aminotransferase, domain 1"/>
    <property type="match status" value="1"/>
</dbReference>
<dbReference type="SUPFAM" id="SSF53383">
    <property type="entry name" value="PLP-dependent transferases"/>
    <property type="match status" value="1"/>
</dbReference>
<dbReference type="Proteomes" id="UP000295773">
    <property type="component" value="Unassembled WGS sequence"/>
</dbReference>
<evidence type="ECO:0000313" key="5">
    <source>
        <dbReference type="Proteomes" id="UP000295773"/>
    </source>
</evidence>
<evidence type="ECO:0000256" key="1">
    <source>
        <dbReference type="PIRSR" id="PIRSR000390-1"/>
    </source>
</evidence>
<accession>A0A4R3TBZ4</accession>
<dbReference type="GO" id="GO:0019180">
    <property type="term" value="F:dTDP-4-amino-4,6-dideoxygalactose transaminase activity"/>
    <property type="evidence" value="ECO:0007669"/>
    <property type="project" value="TreeGrafter"/>
</dbReference>
<keyword evidence="5" id="KW-1185">Reference proteome</keyword>
<dbReference type="AlphaFoldDB" id="A0A4R3TBZ4"/>
<dbReference type="Gene3D" id="3.40.640.10">
    <property type="entry name" value="Type I PLP-dependent aspartate aminotransferase-like (Major domain)"/>
    <property type="match status" value="1"/>
</dbReference>
<dbReference type="NCBIfam" id="TIGR02379">
    <property type="entry name" value="ECA_wecE"/>
    <property type="match status" value="1"/>
</dbReference>
<evidence type="ECO:0000256" key="2">
    <source>
        <dbReference type="PIRSR" id="PIRSR000390-2"/>
    </source>
</evidence>
<dbReference type="InterPro" id="IPR015422">
    <property type="entry name" value="PyrdxlP-dep_Trfase_small"/>
</dbReference>
<protein>
    <submittedName>
        <fullName evidence="4">dTDP-4-amino-4,6-dideoxygalactose transaminase</fullName>
    </submittedName>
</protein>
<dbReference type="InterPro" id="IPR012749">
    <property type="entry name" value="WecE-like"/>
</dbReference>
<dbReference type="EMBL" id="SMBP01000012">
    <property type="protein sequence ID" value="TCU59020.1"/>
    <property type="molecule type" value="Genomic_DNA"/>
</dbReference>
<dbReference type="InterPro" id="IPR015424">
    <property type="entry name" value="PyrdxlP-dep_Trfase"/>
</dbReference>
<dbReference type="GO" id="GO:0000271">
    <property type="term" value="P:polysaccharide biosynthetic process"/>
    <property type="evidence" value="ECO:0007669"/>
    <property type="project" value="TreeGrafter"/>
</dbReference>
<evidence type="ECO:0000313" key="4">
    <source>
        <dbReference type="EMBL" id="TCU59020.1"/>
    </source>
</evidence>
<evidence type="ECO:0000256" key="3">
    <source>
        <dbReference type="RuleBase" id="RU004508"/>
    </source>
</evidence>
<dbReference type="PIRSF" id="PIRSF000390">
    <property type="entry name" value="PLP_StrS"/>
    <property type="match status" value="1"/>
</dbReference>
<dbReference type="RefSeq" id="WP_132224953.1">
    <property type="nucleotide sequence ID" value="NZ_JADPGE010000003.1"/>
</dbReference>
<dbReference type="PANTHER" id="PTHR30244:SF34">
    <property type="entry name" value="DTDP-4-AMINO-4,6-DIDEOXYGALACTOSE TRANSAMINASE"/>
    <property type="match status" value="1"/>
</dbReference>
<dbReference type="PANTHER" id="PTHR30244">
    <property type="entry name" value="TRANSAMINASE"/>
    <property type="match status" value="1"/>
</dbReference>
<comment type="caution">
    <text evidence="4">The sequence shown here is derived from an EMBL/GenBank/DDBJ whole genome shotgun (WGS) entry which is preliminary data.</text>
</comment>
<organism evidence="4 5">
    <name type="scientific">Longicatena caecimuris</name>
    <dbReference type="NCBI Taxonomy" id="1796635"/>
    <lineage>
        <taxon>Bacteria</taxon>
        <taxon>Bacillati</taxon>
        <taxon>Bacillota</taxon>
        <taxon>Erysipelotrichia</taxon>
        <taxon>Erysipelotrichales</taxon>
        <taxon>Erysipelotrichaceae</taxon>
        <taxon>Longicatena</taxon>
    </lineage>
</organism>
<dbReference type="InterPro" id="IPR000653">
    <property type="entry name" value="DegT/StrS_aminotransferase"/>
</dbReference>
<feature type="modified residue" description="N6-(pyridoxal phosphate)lysine" evidence="2">
    <location>
        <position position="182"/>
    </location>
</feature>